<evidence type="ECO:0000256" key="2">
    <source>
        <dbReference type="ARBA" id="ARBA00004245"/>
    </source>
</evidence>
<sequence length="1580" mass="183685">MNISSTICWCNCYNSESIVNVGPDVLCLREGNLLKFLQISTMTVSYFRAETALTGLQINAFAGHNRFPIFGFAESILHASIHIYKYPEFTRFTTLTTRTVVTFTLIKFSELDLLVGIGSYPRYAICVFNYRTAQTILEHPTYIATPEFAIIVGITNLPTIVQYGKMEMNILCYEMCFVEKDAFLHKTSAVDMGKNYAKSARHFMCFGDDNGLYVINDFGEFSQVDIPCFAVKPRWKPTYVSEKGAGELEARAHAVVAHKMGILISNSSMAFYIKKKAGNFIVEWTIDQDLANIGLFISNNNGELYASGKHGSIDRVLVEENEGKLEPIMAAGKPILAYRTLACFKDEIVVVLHRDGCAMMDLPTGKVVSHVPIPMSTALAVHRANPFVVVGTMDSTLSLIHFEKISTPNVVNQINCDTPPVYEIAFHDSTIVFQDQAKNIHVVNVEYRPPKMTHYFSFNDDQLLTQVFIQSFMLVEGPRLLVPISRDQSLEKPGHAEELWIYNWGKDRRLHRRELPLPNTYVSFYTHPPMGRWVQVEIVAVVKDSTVFDVFMLHENNDLYWTTSIKTTHFGHLTGIGVTKHLLTWGVDGVMVHFRQHKRSRLPFMMSRFITLLFRPQYLKRATECYNAKYLLVLTSKNVMWVSRLPSLADNIRENIQMPVPEKFLVQQTALVTRMFLPLTLKMEVKEEYTNADLFKREKVLQMIQEFSAKVTALIDYDISVTGKTQGIFKKFCFHYKWLDTVTEEAHKLCELERASLMLAIEDQSRIRDWILKLVTRDAVNINYKVRSIFADANFESYSLPRKTNMVEFDKYRFYDLEDHIRLSAISMDEMEDDLSQIEQASAEDTEGAKVPVHELKPYVVEGHSVYEHIMAPQFQLQDIHTITSNQLFNDNTKYRYYLVDPMKVEFNKHFHEAQQLKKETIDNVLNTNNVLIKIYDNMNCMLRLLYMDAFIPPELTVPKLAKDEIIKCIMEVDDCEIKAINRRRKKTIDMGGKRGRLLLWSVEFWARALIVMMDGVIEKLWEEEIKKDIPVPEFTLKKQPHEYTLEDQKIYRAYEEAVNLLQEDRRKYLRILHENEAKTLQLKTKQILKLNQRIAELMLVKLKFNFAQKQCRTRMLNQLKIHSTRAELRKQIIGLRADIDKLTEYIKRYTNLQEFWERATQDVRARLEAQQTRDRALERQFRNSYLNTVPHAAHEMTKLFKKRPKLSNKLFNSSLICTEVAQKLGPKQPNRMTFPMPKEISDFLAYIADNDAPKNCPSSVDAKAWDAFIKLRRQKIESELRLKGLGHQVVDSQNYNNNLTKDIIGLKETKALTQKEMEDTIQSYLEALRNMPLQLTLTLGQVEVQVGGSVKSLANSVLMHVDDINDVNRMIRDAGNKKIKSMQRVAIFRRQVIYKEWEHKLYKANISYLKYMLDAIEKCKITIEFLKILRNWEKMKADRQKMMTAGAIERIIEQKIAVFRRQIDRVNIKIDEVKQKIIDMKRQNHLIDSKIDRLKVDVALQSSMRDTMMEERRDREQNERMEQIKTHRQLLDNVRKHYAHVLELQTILELLRLRTYPTLGPPLPQCHPPVPEHILFSVP</sequence>
<keyword evidence="11" id="KW-1185">Reference proteome</keyword>
<evidence type="ECO:0000256" key="5">
    <source>
        <dbReference type="ARBA" id="ARBA00022737"/>
    </source>
</evidence>
<dbReference type="Proteomes" id="UP000295192">
    <property type="component" value="Unassembled WGS sequence"/>
</dbReference>
<evidence type="ECO:0000256" key="4">
    <source>
        <dbReference type="ARBA" id="ARBA00022574"/>
    </source>
</evidence>
<accession>A0A484BC66</accession>
<name>A0A484BC66_DRONA</name>
<evidence type="ECO:0000256" key="7">
    <source>
        <dbReference type="ARBA" id="ARBA00023212"/>
    </source>
</evidence>
<comment type="caution">
    <text evidence="10">The sequence shown here is derived from an EMBL/GenBank/DDBJ whole genome shotgun (WGS) entry which is preliminary data.</text>
</comment>
<protein>
    <recommendedName>
        <fullName evidence="12">Cilia- and flagella-associated protein 43</fullName>
    </recommendedName>
</protein>
<reference evidence="10 11" key="1">
    <citation type="journal article" date="2019" name="J. Hered.">
        <title>An Improved Genome Assembly for Drosophila navojoa, the Basal Species in the mojavensis Cluster.</title>
        <authorList>
            <person name="Vanderlinde T."/>
            <person name="Dupim E.G."/>
            <person name="Nazario-Yepiz N.O."/>
            <person name="Carvalho A.B."/>
        </authorList>
    </citation>
    <scope>NUCLEOTIDE SEQUENCE [LARGE SCALE GENOMIC DNA]</scope>
    <source>
        <strain evidence="10">Navoj_Jal97</strain>
        <tissue evidence="10">Whole organism</tissue>
    </source>
</reference>
<dbReference type="GO" id="GO:0005930">
    <property type="term" value="C:axoneme"/>
    <property type="evidence" value="ECO:0007669"/>
    <property type="project" value="TreeGrafter"/>
</dbReference>
<evidence type="ECO:0000313" key="11">
    <source>
        <dbReference type="Proteomes" id="UP000295192"/>
    </source>
</evidence>
<proteinExistence type="predicted"/>
<dbReference type="STRING" id="7232.A0A484BC66"/>
<evidence type="ECO:0000256" key="3">
    <source>
        <dbReference type="ARBA" id="ARBA00022490"/>
    </source>
</evidence>
<dbReference type="SUPFAM" id="SSF69322">
    <property type="entry name" value="Tricorn protease domain 2"/>
    <property type="match status" value="1"/>
</dbReference>
<dbReference type="GO" id="GO:0060271">
    <property type="term" value="P:cilium assembly"/>
    <property type="evidence" value="ECO:0007669"/>
    <property type="project" value="TreeGrafter"/>
</dbReference>
<dbReference type="EMBL" id="LSRL02000079">
    <property type="protein sequence ID" value="TDG45365.1"/>
    <property type="molecule type" value="Genomic_DNA"/>
</dbReference>
<evidence type="ECO:0000256" key="8">
    <source>
        <dbReference type="ARBA" id="ARBA00023273"/>
    </source>
</evidence>
<keyword evidence="3" id="KW-0963">Cytoplasm</keyword>
<keyword evidence="7" id="KW-0206">Cytoskeleton</keyword>
<evidence type="ECO:0000256" key="6">
    <source>
        <dbReference type="ARBA" id="ARBA00023054"/>
    </source>
</evidence>
<gene>
    <name evidence="10" type="ORF">AWZ03_008223</name>
</gene>
<dbReference type="KEGG" id="dnv:108652382"/>
<evidence type="ECO:0000256" key="9">
    <source>
        <dbReference type="SAM" id="Coils"/>
    </source>
</evidence>
<keyword evidence="5" id="KW-0677">Repeat</keyword>
<comment type="subcellular location">
    <subcellularLocation>
        <location evidence="1">Cell projection</location>
        <location evidence="1">Cilium</location>
    </subcellularLocation>
    <subcellularLocation>
        <location evidence="2">Cytoplasm</location>
        <location evidence="2">Cytoskeleton</location>
    </subcellularLocation>
</comment>
<dbReference type="Pfam" id="PF25828">
    <property type="entry name" value="CC_Cfap43"/>
    <property type="match status" value="1"/>
</dbReference>
<dbReference type="PANTHER" id="PTHR14885:SF1">
    <property type="entry name" value="CILIA- AND FLAGELLA-ASSOCIATED PROTEIN 43"/>
    <property type="match status" value="1"/>
</dbReference>
<dbReference type="OrthoDB" id="535167at2759"/>
<organism evidence="10 11">
    <name type="scientific">Drosophila navojoa</name>
    <name type="common">Fruit fly</name>
    <dbReference type="NCBI Taxonomy" id="7232"/>
    <lineage>
        <taxon>Eukaryota</taxon>
        <taxon>Metazoa</taxon>
        <taxon>Ecdysozoa</taxon>
        <taxon>Arthropoda</taxon>
        <taxon>Hexapoda</taxon>
        <taxon>Insecta</taxon>
        <taxon>Pterygota</taxon>
        <taxon>Neoptera</taxon>
        <taxon>Endopterygota</taxon>
        <taxon>Diptera</taxon>
        <taxon>Brachycera</taxon>
        <taxon>Muscomorpha</taxon>
        <taxon>Ephydroidea</taxon>
        <taxon>Drosophilidae</taxon>
        <taxon>Drosophila</taxon>
    </lineage>
</organism>
<evidence type="ECO:0008006" key="12">
    <source>
        <dbReference type="Google" id="ProtNLM"/>
    </source>
</evidence>
<keyword evidence="8" id="KW-0966">Cell projection</keyword>
<evidence type="ECO:0000256" key="1">
    <source>
        <dbReference type="ARBA" id="ARBA00004138"/>
    </source>
</evidence>
<feature type="coiled-coil region" evidence="9">
    <location>
        <begin position="1457"/>
        <end position="1484"/>
    </location>
</feature>
<evidence type="ECO:0000313" key="10">
    <source>
        <dbReference type="EMBL" id="TDG45365.1"/>
    </source>
</evidence>
<keyword evidence="4" id="KW-0853">WD repeat</keyword>
<keyword evidence="6 9" id="KW-0175">Coiled coil</keyword>
<dbReference type="PANTHER" id="PTHR14885">
    <property type="entry name" value="CILIA- AND FLAGELLA-ASSOCIATED PROTEIN 43-RELATED"/>
    <property type="match status" value="1"/>
</dbReference>
<dbReference type="OMA" id="WNWESNV"/>